<proteinExistence type="predicted"/>
<feature type="transmembrane region" description="Helical" evidence="6">
    <location>
        <begin position="220"/>
        <end position="240"/>
    </location>
</feature>
<dbReference type="Proteomes" id="UP001196413">
    <property type="component" value="Unassembled WGS sequence"/>
</dbReference>
<organism evidence="7 8">
    <name type="scientific">Parelaphostrongylus tenuis</name>
    <name type="common">Meningeal worm</name>
    <dbReference type="NCBI Taxonomy" id="148309"/>
    <lineage>
        <taxon>Eukaryota</taxon>
        <taxon>Metazoa</taxon>
        <taxon>Ecdysozoa</taxon>
        <taxon>Nematoda</taxon>
        <taxon>Chromadorea</taxon>
        <taxon>Rhabditida</taxon>
        <taxon>Rhabditina</taxon>
        <taxon>Rhabditomorpha</taxon>
        <taxon>Strongyloidea</taxon>
        <taxon>Metastrongylidae</taxon>
        <taxon>Parelaphostrongylus</taxon>
    </lineage>
</organism>
<name>A0AAD5RDR1_PARTN</name>
<feature type="transmembrane region" description="Helical" evidence="6">
    <location>
        <begin position="110"/>
        <end position="133"/>
    </location>
</feature>
<dbReference type="SUPFAM" id="SSF103473">
    <property type="entry name" value="MFS general substrate transporter"/>
    <property type="match status" value="2"/>
</dbReference>
<evidence type="ECO:0000313" key="7">
    <source>
        <dbReference type="EMBL" id="KAJ1374379.1"/>
    </source>
</evidence>
<sequence length="272" mass="29184">MTLWLAGVLNCTFVSSEYFWLFLIFRGIAGMGQASYASVCPSLISDMFHGKTRSHMYMLFSIATTVGRIGLTFGAVTVVSGLMGTTIGTFLSGVIRQGRGVFRPAKTERGPAIVSVLGMLIAAPLLVLGAIFGHKSITALWILLLFGLTSCFLNSALIMEILMGVVAPWKRSTAFSYFILITQFSGAISPYIVGAVSDAIRDETKTPETQYVSLVKSSSASFTMLLISGVLYTICATTIVKDQTKLKKEIGMATVPLKAQTSSTEELNEAPG</sequence>
<protein>
    <recommendedName>
        <fullName evidence="9">Major facilitator superfamily (MFS) profile domain-containing protein</fullName>
    </recommendedName>
</protein>
<evidence type="ECO:0000313" key="8">
    <source>
        <dbReference type="Proteomes" id="UP001196413"/>
    </source>
</evidence>
<comment type="subcellular location">
    <subcellularLocation>
        <location evidence="1">Membrane</location>
        <topology evidence="1">Multi-pass membrane protein</topology>
    </subcellularLocation>
</comment>
<dbReference type="InterPro" id="IPR044770">
    <property type="entry name" value="MFS_spinster-like"/>
</dbReference>
<dbReference type="Gene3D" id="1.20.1250.20">
    <property type="entry name" value="MFS general substrate transporter like domains"/>
    <property type="match status" value="2"/>
</dbReference>
<evidence type="ECO:0000256" key="5">
    <source>
        <dbReference type="ARBA" id="ARBA00023136"/>
    </source>
</evidence>
<evidence type="ECO:0000256" key="3">
    <source>
        <dbReference type="ARBA" id="ARBA00022692"/>
    </source>
</evidence>
<keyword evidence="8" id="KW-1185">Reference proteome</keyword>
<keyword evidence="5 6" id="KW-0472">Membrane</keyword>
<dbReference type="EMBL" id="JAHQIW010007455">
    <property type="protein sequence ID" value="KAJ1374379.1"/>
    <property type="molecule type" value="Genomic_DNA"/>
</dbReference>
<evidence type="ECO:0008006" key="9">
    <source>
        <dbReference type="Google" id="ProtNLM"/>
    </source>
</evidence>
<keyword evidence="3 6" id="KW-0812">Transmembrane</keyword>
<reference evidence="7" key="1">
    <citation type="submission" date="2021-06" db="EMBL/GenBank/DDBJ databases">
        <title>Parelaphostrongylus tenuis whole genome reference sequence.</title>
        <authorList>
            <person name="Garwood T.J."/>
            <person name="Larsen P.A."/>
            <person name="Fountain-Jones N.M."/>
            <person name="Garbe J.R."/>
            <person name="Macchietto M.G."/>
            <person name="Kania S.A."/>
            <person name="Gerhold R.W."/>
            <person name="Richards J.E."/>
            <person name="Wolf T.M."/>
        </authorList>
    </citation>
    <scope>NUCLEOTIDE SEQUENCE</scope>
    <source>
        <strain evidence="7">MNPRO001-30</strain>
        <tissue evidence="7">Meninges</tissue>
    </source>
</reference>
<keyword evidence="2" id="KW-0813">Transport</keyword>
<comment type="caution">
    <text evidence="7">The sequence shown here is derived from an EMBL/GenBank/DDBJ whole genome shotgun (WGS) entry which is preliminary data.</text>
</comment>
<evidence type="ECO:0000256" key="1">
    <source>
        <dbReference type="ARBA" id="ARBA00004141"/>
    </source>
</evidence>
<evidence type="ECO:0000256" key="2">
    <source>
        <dbReference type="ARBA" id="ARBA00022448"/>
    </source>
</evidence>
<evidence type="ECO:0000256" key="6">
    <source>
        <dbReference type="SAM" id="Phobius"/>
    </source>
</evidence>
<dbReference type="PANTHER" id="PTHR23505:SF90">
    <property type="entry name" value="MAJOR FACILITATOR SUPERFAMILY (MFS) PROFILE DOMAIN-CONTAINING PROTEIN"/>
    <property type="match status" value="1"/>
</dbReference>
<dbReference type="InterPro" id="IPR036259">
    <property type="entry name" value="MFS_trans_sf"/>
</dbReference>
<feature type="transmembrane region" description="Helical" evidence="6">
    <location>
        <begin position="174"/>
        <end position="200"/>
    </location>
</feature>
<keyword evidence="4 6" id="KW-1133">Transmembrane helix</keyword>
<accession>A0AAD5RDR1</accession>
<gene>
    <name evidence="7" type="ORF">KIN20_037059</name>
</gene>
<feature type="transmembrane region" description="Helical" evidence="6">
    <location>
        <begin position="139"/>
        <end position="162"/>
    </location>
</feature>
<dbReference type="PANTHER" id="PTHR23505">
    <property type="entry name" value="SPINSTER"/>
    <property type="match status" value="1"/>
</dbReference>
<dbReference type="GO" id="GO:0016020">
    <property type="term" value="C:membrane"/>
    <property type="evidence" value="ECO:0007669"/>
    <property type="project" value="UniProtKB-SubCell"/>
</dbReference>
<evidence type="ECO:0000256" key="4">
    <source>
        <dbReference type="ARBA" id="ARBA00022989"/>
    </source>
</evidence>
<dbReference type="AlphaFoldDB" id="A0AAD5RDR1"/>